<proteinExistence type="predicted"/>
<gene>
    <name evidence="1" type="ORF">TSPGSL018_25716</name>
</gene>
<protein>
    <submittedName>
        <fullName evidence="1">Uncharacterized protein</fullName>
    </submittedName>
</protein>
<sequence length="43" mass="5141">KYFPTPFEPEMDHTLLLGPPEAKGYIQQCPREDHVMEPKHNRY</sequence>
<reference evidence="1" key="1">
    <citation type="submission" date="2014-05" db="EMBL/GenBank/DDBJ databases">
        <title>The transcriptome of the halophilic microalga Tetraselmis sp. GSL018 isolated from the Great Salt Lake, Utah.</title>
        <authorList>
            <person name="Jinkerson R.E."/>
            <person name="D'Adamo S."/>
            <person name="Posewitz M.C."/>
        </authorList>
    </citation>
    <scope>NUCLEOTIDE SEQUENCE</scope>
    <source>
        <strain evidence="1">GSL018</strain>
    </source>
</reference>
<dbReference type="EMBL" id="GBEZ01025471">
    <property type="protein sequence ID" value="JAC61617.1"/>
    <property type="molecule type" value="Transcribed_RNA"/>
</dbReference>
<evidence type="ECO:0000313" key="1">
    <source>
        <dbReference type="EMBL" id="JAC61617.1"/>
    </source>
</evidence>
<accession>A0A061QLW7</accession>
<dbReference type="AlphaFoldDB" id="A0A061QLW7"/>
<organism evidence="1">
    <name type="scientific">Tetraselmis sp. GSL018</name>
    <dbReference type="NCBI Taxonomy" id="582737"/>
    <lineage>
        <taxon>Eukaryota</taxon>
        <taxon>Viridiplantae</taxon>
        <taxon>Chlorophyta</taxon>
        <taxon>core chlorophytes</taxon>
        <taxon>Chlorodendrophyceae</taxon>
        <taxon>Chlorodendrales</taxon>
        <taxon>Chlorodendraceae</taxon>
        <taxon>Tetraselmis</taxon>
    </lineage>
</organism>
<name>A0A061QLW7_9CHLO</name>
<feature type="non-terminal residue" evidence="1">
    <location>
        <position position="1"/>
    </location>
</feature>